<comment type="caution">
    <text evidence="2">The sequence shown here is derived from an EMBL/GenBank/DDBJ whole genome shotgun (WGS) entry which is preliminary data.</text>
</comment>
<dbReference type="AlphaFoldDB" id="A0A060SE58"/>
<name>A0A060SE58_PYCCI</name>
<evidence type="ECO:0000313" key="2">
    <source>
        <dbReference type="EMBL" id="CDO70564.1"/>
    </source>
</evidence>
<proteinExistence type="predicted"/>
<dbReference type="Proteomes" id="UP000029665">
    <property type="component" value="Unassembled WGS sequence"/>
</dbReference>
<organism evidence="2 3">
    <name type="scientific">Pycnoporus cinnabarinus</name>
    <name type="common">Cinnabar-red polypore</name>
    <name type="synonym">Trametes cinnabarina</name>
    <dbReference type="NCBI Taxonomy" id="5643"/>
    <lineage>
        <taxon>Eukaryota</taxon>
        <taxon>Fungi</taxon>
        <taxon>Dikarya</taxon>
        <taxon>Basidiomycota</taxon>
        <taxon>Agaricomycotina</taxon>
        <taxon>Agaricomycetes</taxon>
        <taxon>Polyporales</taxon>
        <taxon>Polyporaceae</taxon>
        <taxon>Trametes</taxon>
    </lineage>
</organism>
<dbReference type="OrthoDB" id="5835829at2759"/>
<feature type="region of interest" description="Disordered" evidence="1">
    <location>
        <begin position="246"/>
        <end position="285"/>
    </location>
</feature>
<evidence type="ECO:0000313" key="3">
    <source>
        <dbReference type="Proteomes" id="UP000029665"/>
    </source>
</evidence>
<sequence length="285" mass="32392">MRASTAQKKTAHIVLLANAPWTDAKQLCIFATRIVRIRPTHVTIFTSDAFLERAKRELASELAQDAALGTYIRVIALLSDRHHQFVDPVFEADFAKTYRQILADQPVRCIVTGEVHDRLAVPDAIITPKNSTLDALTRLHEQTNDRHRAATPTLPRPKLLVWYSRVPAYLFFFHGPSERGGIGDVRAKVRAEAARKRVPDEEVFEEVSKKAERLSRVRFADEVAQTVSFLESTLLRIPGYEPMYSHEIQPQEATEPPRQPWPRMAYNIRVRPARPSPPPHTSPAR</sequence>
<reference evidence="2" key="1">
    <citation type="submission" date="2014-01" db="EMBL/GenBank/DDBJ databases">
        <title>The genome of the white-rot fungus Pycnoporus cinnabarinus: a basidiomycete model with a versatile arsenal for lignocellulosic biomass breakdown.</title>
        <authorList>
            <person name="Levasseur A."/>
            <person name="Lomascolo A."/>
            <person name="Ruiz-Duenas F.J."/>
            <person name="Uzan E."/>
            <person name="Piumi F."/>
            <person name="Kues U."/>
            <person name="Ram A.F.J."/>
            <person name="Murat C."/>
            <person name="Haon M."/>
            <person name="Benoit I."/>
            <person name="Arfi Y."/>
            <person name="Chevret D."/>
            <person name="Drula E."/>
            <person name="Kwon M.J."/>
            <person name="Gouret P."/>
            <person name="Lesage-Meessen L."/>
            <person name="Lombard V."/>
            <person name="Mariette J."/>
            <person name="Noirot C."/>
            <person name="Park J."/>
            <person name="Patyshakuliyeva A."/>
            <person name="Wieneger R.A.B."/>
            <person name="Wosten H.A.B."/>
            <person name="Martin F."/>
            <person name="Coutinho P.M."/>
            <person name="de Vries R."/>
            <person name="Martinez A.T."/>
            <person name="Klopp C."/>
            <person name="Pontarotti P."/>
            <person name="Henrissat B."/>
            <person name="Record E."/>
        </authorList>
    </citation>
    <scope>NUCLEOTIDE SEQUENCE [LARGE SCALE GENOMIC DNA]</scope>
    <source>
        <strain evidence="2">BRFM137</strain>
    </source>
</reference>
<dbReference type="EMBL" id="CCBP010000085">
    <property type="protein sequence ID" value="CDO70564.1"/>
    <property type="molecule type" value="Genomic_DNA"/>
</dbReference>
<accession>A0A060SE58</accession>
<keyword evidence="3" id="KW-1185">Reference proteome</keyword>
<evidence type="ECO:0000256" key="1">
    <source>
        <dbReference type="SAM" id="MobiDB-lite"/>
    </source>
</evidence>
<gene>
    <name evidence="2" type="ORF">BN946_scf184579.g20</name>
</gene>
<feature type="compositionally biased region" description="Pro residues" evidence="1">
    <location>
        <begin position="274"/>
        <end position="285"/>
    </location>
</feature>
<protein>
    <submittedName>
        <fullName evidence="2">Uncharacterized protein</fullName>
    </submittedName>
</protein>
<dbReference type="HOGENOM" id="CLU_977094_0_0_1"/>